<comment type="caution">
    <text evidence="2">The sequence shown here is derived from an EMBL/GenBank/DDBJ whole genome shotgun (WGS) entry which is preliminary data.</text>
</comment>
<dbReference type="AlphaFoldDB" id="A0AAE3N1V9"/>
<keyword evidence="1" id="KW-0472">Membrane</keyword>
<sequence>MASFVFLTPPGSVEGDERTAVVRDGFSFLAYFLPPLWFLLHRLWFEAFLTLLLLALSGILAGIEAAAPAGPVLALAVSVFSGLESRNLAIRKRERHGYRIAAAIVARNLDEAEEIFFSGAALRTRTPVNSAGAAPAAYAPVGDRRPVLGLFDLHGGR</sequence>
<dbReference type="Proteomes" id="UP001208771">
    <property type="component" value="Unassembled WGS sequence"/>
</dbReference>
<feature type="transmembrane region" description="Helical" evidence="1">
    <location>
        <begin position="47"/>
        <end position="66"/>
    </location>
</feature>
<dbReference type="RefSeq" id="WP_306412953.1">
    <property type="nucleotide sequence ID" value="NZ_JANFPI010000009.1"/>
</dbReference>
<evidence type="ECO:0000256" key="1">
    <source>
        <dbReference type="SAM" id="Phobius"/>
    </source>
</evidence>
<protein>
    <submittedName>
        <fullName evidence="2">DUF2628 domain-containing protein</fullName>
    </submittedName>
</protein>
<dbReference type="EMBL" id="JANFPI010000009">
    <property type="protein sequence ID" value="MCX8999453.1"/>
    <property type="molecule type" value="Genomic_DNA"/>
</dbReference>
<evidence type="ECO:0000313" key="3">
    <source>
        <dbReference type="Proteomes" id="UP001208771"/>
    </source>
</evidence>
<reference evidence="2" key="1">
    <citation type="submission" date="2022-07" db="EMBL/GenBank/DDBJ databases">
        <title>Ectorhizobium quercum gen.nov., sp. nov.</title>
        <authorList>
            <person name="Ma T."/>
            <person name="Li Y."/>
        </authorList>
    </citation>
    <scope>NUCLEOTIDE SEQUENCE</scope>
    <source>
        <strain evidence="2">BDR2-2</strain>
    </source>
</reference>
<keyword evidence="1" id="KW-1133">Transmembrane helix</keyword>
<organism evidence="2 3">
    <name type="scientific">Ectorhizobium quercum</name>
    <dbReference type="NCBI Taxonomy" id="2965071"/>
    <lineage>
        <taxon>Bacteria</taxon>
        <taxon>Pseudomonadati</taxon>
        <taxon>Pseudomonadota</taxon>
        <taxon>Alphaproteobacteria</taxon>
        <taxon>Hyphomicrobiales</taxon>
        <taxon>Rhizobiaceae</taxon>
        <taxon>Ectorhizobium</taxon>
    </lineage>
</organism>
<keyword evidence="1" id="KW-0812">Transmembrane</keyword>
<evidence type="ECO:0000313" key="2">
    <source>
        <dbReference type="EMBL" id="MCX8999453.1"/>
    </source>
</evidence>
<accession>A0AAE3N1V9</accession>
<name>A0AAE3N1V9_9HYPH</name>
<proteinExistence type="predicted"/>
<dbReference type="Pfam" id="PF10947">
    <property type="entry name" value="DUF2628"/>
    <property type="match status" value="1"/>
</dbReference>
<keyword evidence="3" id="KW-1185">Reference proteome</keyword>
<gene>
    <name evidence="2" type="ORF">NOF55_20320</name>
</gene>
<dbReference type="InterPro" id="IPR024399">
    <property type="entry name" value="DUF2628"/>
</dbReference>
<feature type="transmembrane region" description="Helical" evidence="1">
    <location>
        <begin position="20"/>
        <end position="40"/>
    </location>
</feature>
<feature type="transmembrane region" description="Helical" evidence="1">
    <location>
        <begin position="72"/>
        <end position="89"/>
    </location>
</feature>